<reference evidence="6 7" key="1">
    <citation type="submission" date="2018-03" db="EMBL/GenBank/DDBJ databases">
        <title>Genomic Encyclopedia of Archaeal and Bacterial Type Strains, Phase II (KMG-II): from individual species to whole genera.</title>
        <authorList>
            <person name="Goeker M."/>
        </authorList>
    </citation>
    <scope>NUCLEOTIDE SEQUENCE [LARGE SCALE GENOMIC DNA]</scope>
    <source>
        <strain evidence="6 7">DSM 100214</strain>
    </source>
</reference>
<evidence type="ECO:0000259" key="4">
    <source>
        <dbReference type="Pfam" id="PF00675"/>
    </source>
</evidence>
<dbReference type="InterPro" id="IPR050361">
    <property type="entry name" value="MPP/UQCRC_Complex"/>
</dbReference>
<evidence type="ECO:0000256" key="2">
    <source>
        <dbReference type="ARBA" id="ARBA00007261"/>
    </source>
</evidence>
<dbReference type="Pfam" id="PF05193">
    <property type="entry name" value="Peptidase_M16_C"/>
    <property type="match status" value="1"/>
</dbReference>
<dbReference type="RefSeq" id="WP_110311556.1">
    <property type="nucleotide sequence ID" value="NZ_QICL01000021.1"/>
</dbReference>
<evidence type="ECO:0000313" key="6">
    <source>
        <dbReference type="EMBL" id="PXV62207.1"/>
    </source>
</evidence>
<dbReference type="Proteomes" id="UP000247973">
    <property type="component" value="Unassembled WGS sequence"/>
</dbReference>
<evidence type="ECO:0000256" key="1">
    <source>
        <dbReference type="ARBA" id="ARBA00001947"/>
    </source>
</evidence>
<dbReference type="InterPro" id="IPR001431">
    <property type="entry name" value="Pept_M16_Zn_BS"/>
</dbReference>
<dbReference type="Pfam" id="PF00675">
    <property type="entry name" value="Peptidase_M16"/>
    <property type="match status" value="1"/>
</dbReference>
<dbReference type="GO" id="GO:0046872">
    <property type="term" value="F:metal ion binding"/>
    <property type="evidence" value="ECO:0007669"/>
    <property type="project" value="InterPro"/>
</dbReference>
<keyword evidence="7" id="KW-1185">Reference proteome</keyword>
<evidence type="ECO:0000256" key="3">
    <source>
        <dbReference type="RuleBase" id="RU004447"/>
    </source>
</evidence>
<comment type="cofactor">
    <cofactor evidence="1">
        <name>Zn(2+)</name>
        <dbReference type="ChEBI" id="CHEBI:29105"/>
    </cofactor>
</comment>
<proteinExistence type="inferred from homology"/>
<comment type="caution">
    <text evidence="6">The sequence shown here is derived from an EMBL/GenBank/DDBJ whole genome shotgun (WGS) entry which is preliminary data.</text>
</comment>
<dbReference type="PROSITE" id="PS00143">
    <property type="entry name" value="INSULINASE"/>
    <property type="match status" value="1"/>
</dbReference>
<feature type="domain" description="Peptidase M16 C-terminal" evidence="5">
    <location>
        <begin position="171"/>
        <end position="342"/>
    </location>
</feature>
<dbReference type="PANTHER" id="PTHR11851:SF49">
    <property type="entry name" value="MITOCHONDRIAL-PROCESSING PEPTIDASE SUBUNIT ALPHA"/>
    <property type="match status" value="1"/>
</dbReference>
<dbReference type="InterPro" id="IPR007863">
    <property type="entry name" value="Peptidase_M16_C"/>
</dbReference>
<dbReference type="InterPro" id="IPR011249">
    <property type="entry name" value="Metalloenz_LuxS/M16"/>
</dbReference>
<dbReference type="PANTHER" id="PTHR11851">
    <property type="entry name" value="METALLOPROTEASE"/>
    <property type="match status" value="1"/>
</dbReference>
<feature type="domain" description="Peptidase M16 N-terminal" evidence="4">
    <location>
        <begin position="22"/>
        <end position="159"/>
    </location>
</feature>
<organism evidence="6 7">
    <name type="scientific">Dysgonomonas alginatilytica</name>
    <dbReference type="NCBI Taxonomy" id="1605892"/>
    <lineage>
        <taxon>Bacteria</taxon>
        <taxon>Pseudomonadati</taxon>
        <taxon>Bacteroidota</taxon>
        <taxon>Bacteroidia</taxon>
        <taxon>Bacteroidales</taxon>
        <taxon>Dysgonomonadaceae</taxon>
        <taxon>Dysgonomonas</taxon>
    </lineage>
</organism>
<dbReference type="SUPFAM" id="SSF63411">
    <property type="entry name" value="LuxS/MPP-like metallohydrolase"/>
    <property type="match status" value="2"/>
</dbReference>
<evidence type="ECO:0000259" key="5">
    <source>
        <dbReference type="Pfam" id="PF05193"/>
    </source>
</evidence>
<dbReference type="AlphaFoldDB" id="A0A2V3PKY6"/>
<gene>
    <name evidence="6" type="ORF">CLV62_12130</name>
</gene>
<dbReference type="Gene3D" id="3.30.830.10">
    <property type="entry name" value="Metalloenzyme, LuxS/M16 peptidase-like"/>
    <property type="match status" value="2"/>
</dbReference>
<dbReference type="InterPro" id="IPR011765">
    <property type="entry name" value="Pept_M16_N"/>
</dbReference>
<dbReference type="GO" id="GO:0006508">
    <property type="term" value="P:proteolysis"/>
    <property type="evidence" value="ECO:0007669"/>
    <property type="project" value="InterPro"/>
</dbReference>
<comment type="similarity">
    <text evidence="2 3">Belongs to the peptidase M16 family.</text>
</comment>
<name>A0A2V3PKY6_9BACT</name>
<evidence type="ECO:0000313" key="7">
    <source>
        <dbReference type="Proteomes" id="UP000247973"/>
    </source>
</evidence>
<sequence>MKEYQSHTLQNGLRIVHKPLAGKVSYCGFIVNAGTRDEQPTEYGMAHFVEHMLFKGTEKRRSHHIINRMESVGGEINAYTNKEETVIYSIFLEEHFTRAFELLTDLTFHSVFPEREIEKEIDVILDEINSYEDSPSELIFDEFENIIFRNSQLGHNILGEPELLTKFDTAKASHFVQEHYLPENMVFFSLGNTDMKKIIKLAERYLSEINLSAPKHSRIPPESVDKTEQITAKETSQTHALIGGKCYNLHHPKRKALHLLNNILGGPGMNSRLNISLREKRGYVYNVDSNVTGYSDTGIFSIYFGCDKRNAEKCMKLIHAELKNLRDNKLTASQLAAAKKQMIGQIAISGDSHENLALGLGKSFMHYNHFNNMEETIKKIEQISASDLLEVANEIFDRDKLSSLTYQ</sequence>
<dbReference type="OrthoDB" id="9811314at2"/>
<dbReference type="GO" id="GO:0004222">
    <property type="term" value="F:metalloendopeptidase activity"/>
    <property type="evidence" value="ECO:0007669"/>
    <property type="project" value="InterPro"/>
</dbReference>
<accession>A0A2V3PKY6</accession>
<protein>
    <submittedName>
        <fullName evidence="6">Putative Zn-dependent peptidase</fullName>
    </submittedName>
</protein>
<dbReference type="EMBL" id="QICL01000021">
    <property type="protein sequence ID" value="PXV62207.1"/>
    <property type="molecule type" value="Genomic_DNA"/>
</dbReference>